<feature type="region of interest" description="Disordered" evidence="4">
    <location>
        <begin position="227"/>
        <end position="262"/>
    </location>
</feature>
<dbReference type="InterPro" id="IPR020097">
    <property type="entry name" value="PsdUridine_synth_TruA_a/b_dom"/>
</dbReference>
<dbReference type="InterPro" id="IPR020094">
    <property type="entry name" value="TruA/RsuA/RluB/E/F_N"/>
</dbReference>
<dbReference type="KEGG" id="ssck:SPSK_01557"/>
<feature type="compositionally biased region" description="Acidic residues" evidence="4">
    <location>
        <begin position="234"/>
        <end position="245"/>
    </location>
</feature>
<comment type="similarity">
    <text evidence="1">Belongs to the tRNA pseudouridine synthase TruA family.</text>
</comment>
<dbReference type="AlphaFoldDB" id="A0A0F2MBM7"/>
<evidence type="ECO:0000256" key="3">
    <source>
        <dbReference type="ARBA" id="ARBA00023235"/>
    </source>
</evidence>
<dbReference type="OrthoDB" id="25767at2759"/>
<comment type="caution">
    <text evidence="6">The sequence shown here is derived from an EMBL/GenBank/DDBJ whole genome shotgun (WGS) entry which is preliminary data.</text>
</comment>
<dbReference type="GO" id="GO:0003723">
    <property type="term" value="F:RNA binding"/>
    <property type="evidence" value="ECO:0007669"/>
    <property type="project" value="InterPro"/>
</dbReference>
<feature type="domain" description="Pseudouridine synthase I TruA alpha/beta" evidence="5">
    <location>
        <begin position="357"/>
        <end position="478"/>
    </location>
</feature>
<feature type="region of interest" description="Disordered" evidence="4">
    <location>
        <begin position="547"/>
        <end position="569"/>
    </location>
</feature>
<dbReference type="GO" id="GO:1990481">
    <property type="term" value="P:mRNA pseudouridine synthesis"/>
    <property type="evidence" value="ECO:0007669"/>
    <property type="project" value="TreeGrafter"/>
</dbReference>
<sequence>MKTSGVPRFGITNSILAATARQPNQGLCPRRLSLYLATAPIGVGVGSPLLSQPTAARGQPWARPFASKALLRKQRKQAQGMTDYTRWTKEALVQRIQELEEQAVLTKQNGLSGGPTISQLAPSTTPKPKKAIDPSRYGTRYIALRIAYLGKRYGGFEYQPSGALPSVEEELWKALVKACLIFPEPGAAAHEVDFNICEYSKCGRTDRGVSAFGQVVALRVRSNRKRTAKVVDRGDEDGEQVDDEEGGRGRGPGGSGEAGTSTETEAITVDGEESNLPLPHEEIQYGKVLNRLLPPDIRVLAWCPNPPPDFSARFSCRERRYRYFFTQPAYFGSSQPLSSAEGGPSDGWLDIDAMRTAAKHFVGLHDFRNFCKIDPNKQITNFARRIFDADIVEVPGLHASLDYYGGSSSIKVYSFDVRGSAFLWHQIRHMVAILFLVGQGRESADVIPQLLDASANPGRPAYAMAEEGPLVLWDCIFPPAVPADAPEAAIDHPDAGKWTDSLDWFTVAEEAPDSRMMLDGLWRGWHDAKMDEILANQLLNQVTKTPVPGQAQLPTPPAKKSHVYEGGSGPRLGGVYVPLMKRSRLASPEEQNDKFARTKGFASSAAMRDVGNWRTAIREMKEAEATSGTSPASAAEAEERVSAQSEQS</sequence>
<feature type="compositionally biased region" description="Low complexity" evidence="4">
    <location>
        <begin position="625"/>
        <end position="635"/>
    </location>
</feature>
<dbReference type="Pfam" id="PF01416">
    <property type="entry name" value="PseudoU_synth_1"/>
    <property type="match status" value="1"/>
</dbReference>
<accession>A0A0F2MBM7</accession>
<dbReference type="InterPro" id="IPR020095">
    <property type="entry name" value="PsdUridine_synth_TruA_C"/>
</dbReference>
<dbReference type="HAMAP" id="MF_00171">
    <property type="entry name" value="TruA"/>
    <property type="match status" value="1"/>
</dbReference>
<evidence type="ECO:0000313" key="6">
    <source>
        <dbReference type="EMBL" id="KJR87037.1"/>
    </source>
</evidence>
<dbReference type="Proteomes" id="UP000033710">
    <property type="component" value="Unassembled WGS sequence"/>
</dbReference>
<protein>
    <submittedName>
        <fullName evidence="6">tRNA pseudouridine synthase 3</fullName>
    </submittedName>
</protein>
<name>A0A0F2MBM7_SPOSC</name>
<dbReference type="InterPro" id="IPR020103">
    <property type="entry name" value="PsdUridine_synth_cat_dom_sf"/>
</dbReference>
<dbReference type="PANTHER" id="PTHR11142:SF5">
    <property type="entry name" value="TRNA PSEUDOURIDINE(38_39) SYNTHASE"/>
    <property type="match status" value="1"/>
</dbReference>
<keyword evidence="2" id="KW-0819">tRNA processing</keyword>
<evidence type="ECO:0000313" key="7">
    <source>
        <dbReference type="Proteomes" id="UP000033710"/>
    </source>
</evidence>
<dbReference type="InterPro" id="IPR001406">
    <property type="entry name" value="PsdUridine_synth_TruA"/>
</dbReference>
<dbReference type="Gene3D" id="3.30.70.580">
    <property type="entry name" value="Pseudouridine synthase I, catalytic domain, N-terminal subdomain"/>
    <property type="match status" value="1"/>
</dbReference>
<reference evidence="6 7" key="2">
    <citation type="journal article" date="2015" name="Eukaryot. Cell">
        <title>Asexual propagation of a virulent clone complex in a human and feline outbreak of sporotrichosis.</title>
        <authorList>
            <person name="Teixeira Mde M."/>
            <person name="Rodrigues A.M."/>
            <person name="Tsui C.K."/>
            <person name="de Almeida L.G."/>
            <person name="Van Diepeningen A.D."/>
            <person name="van den Ende B.G."/>
            <person name="Fernandes G.F."/>
            <person name="Kano R."/>
            <person name="Hamelin R.C."/>
            <person name="Lopes-Bezerra L.M."/>
            <person name="Vasconcelos A.T."/>
            <person name="de Hoog S."/>
            <person name="de Camargo Z.P."/>
            <person name="Felipe M.S."/>
        </authorList>
    </citation>
    <scope>NUCLEOTIDE SEQUENCE [LARGE SCALE GENOMIC DNA]</scope>
    <source>
        <strain evidence="6 7">1099-18</strain>
    </source>
</reference>
<dbReference type="GeneID" id="27663743"/>
<reference evidence="6 7" key="1">
    <citation type="journal article" date="2014" name="BMC Genomics">
        <title>Comparative genomics of the major fungal agents of human and animal Sporotrichosis: Sporothrix schenckii and Sporothrix brasiliensis.</title>
        <authorList>
            <person name="Teixeira M.M."/>
            <person name="de Almeida L.G."/>
            <person name="Kubitschek-Barreira P."/>
            <person name="Alves F.L."/>
            <person name="Kioshima E.S."/>
            <person name="Abadio A.K."/>
            <person name="Fernandes L."/>
            <person name="Derengowski L.S."/>
            <person name="Ferreira K.S."/>
            <person name="Souza R.C."/>
            <person name="Ruiz J.C."/>
            <person name="de Andrade N.C."/>
            <person name="Paes H.C."/>
            <person name="Nicola A.M."/>
            <person name="Albuquerque P."/>
            <person name="Gerber A.L."/>
            <person name="Martins V.P."/>
            <person name="Peconick L.D."/>
            <person name="Neto A.V."/>
            <person name="Chaucanez C.B."/>
            <person name="Silva P.A."/>
            <person name="Cunha O.L."/>
            <person name="de Oliveira F.F."/>
            <person name="dos Santos T.C."/>
            <person name="Barros A.L."/>
            <person name="Soares M.A."/>
            <person name="de Oliveira L.M."/>
            <person name="Marini M.M."/>
            <person name="Villalobos-Duno H."/>
            <person name="Cunha M.M."/>
            <person name="de Hoog S."/>
            <person name="da Silveira J.F."/>
            <person name="Henrissat B."/>
            <person name="Nino-Vega G.A."/>
            <person name="Cisalpino P.S."/>
            <person name="Mora-Montes H.M."/>
            <person name="Almeida S.R."/>
            <person name="Stajich J.E."/>
            <person name="Lopes-Bezerra L.M."/>
            <person name="Vasconcelos A.T."/>
            <person name="Felipe M.S."/>
        </authorList>
    </citation>
    <scope>NUCLEOTIDE SEQUENCE [LARGE SCALE GENOMIC DNA]</scope>
    <source>
        <strain evidence="6 7">1099-18</strain>
    </source>
</reference>
<evidence type="ECO:0000256" key="4">
    <source>
        <dbReference type="SAM" id="MobiDB-lite"/>
    </source>
</evidence>
<dbReference type="EMBL" id="AXCR01000005">
    <property type="protein sequence ID" value="KJR87037.1"/>
    <property type="molecule type" value="Genomic_DNA"/>
</dbReference>
<dbReference type="GO" id="GO:0009982">
    <property type="term" value="F:pseudouridine synthase activity"/>
    <property type="evidence" value="ECO:0007669"/>
    <property type="project" value="InterPro"/>
</dbReference>
<proteinExistence type="inferred from homology"/>
<dbReference type="RefSeq" id="XP_016589713.1">
    <property type="nucleotide sequence ID" value="XM_016728466.1"/>
</dbReference>
<dbReference type="GO" id="GO:0031119">
    <property type="term" value="P:tRNA pseudouridine synthesis"/>
    <property type="evidence" value="ECO:0007669"/>
    <property type="project" value="TreeGrafter"/>
</dbReference>
<gene>
    <name evidence="6" type="ORF">SPSK_01557</name>
</gene>
<organism evidence="6 7">
    <name type="scientific">Sporothrix schenckii 1099-18</name>
    <dbReference type="NCBI Taxonomy" id="1397361"/>
    <lineage>
        <taxon>Eukaryota</taxon>
        <taxon>Fungi</taxon>
        <taxon>Dikarya</taxon>
        <taxon>Ascomycota</taxon>
        <taxon>Pezizomycotina</taxon>
        <taxon>Sordariomycetes</taxon>
        <taxon>Sordariomycetidae</taxon>
        <taxon>Ophiostomatales</taxon>
        <taxon>Ophiostomataceae</taxon>
        <taxon>Sporothrix</taxon>
    </lineage>
</organism>
<evidence type="ECO:0000259" key="5">
    <source>
        <dbReference type="Pfam" id="PF01416"/>
    </source>
</evidence>
<dbReference type="GO" id="GO:0005634">
    <property type="term" value="C:nucleus"/>
    <property type="evidence" value="ECO:0007669"/>
    <property type="project" value="TreeGrafter"/>
</dbReference>
<dbReference type="GO" id="GO:0005737">
    <property type="term" value="C:cytoplasm"/>
    <property type="evidence" value="ECO:0007669"/>
    <property type="project" value="TreeGrafter"/>
</dbReference>
<feature type="region of interest" description="Disordered" evidence="4">
    <location>
        <begin position="613"/>
        <end position="648"/>
    </location>
</feature>
<evidence type="ECO:0000256" key="2">
    <source>
        <dbReference type="ARBA" id="ARBA00022694"/>
    </source>
</evidence>
<dbReference type="Gene3D" id="3.30.70.660">
    <property type="entry name" value="Pseudouridine synthase I, catalytic domain, C-terminal subdomain"/>
    <property type="match status" value="1"/>
</dbReference>
<keyword evidence="3" id="KW-0413">Isomerase</keyword>
<dbReference type="SUPFAM" id="SSF55120">
    <property type="entry name" value="Pseudouridine synthase"/>
    <property type="match status" value="1"/>
</dbReference>
<dbReference type="VEuPathDB" id="FungiDB:SPSK_01557"/>
<dbReference type="PANTHER" id="PTHR11142">
    <property type="entry name" value="PSEUDOURIDYLATE SYNTHASE"/>
    <property type="match status" value="1"/>
</dbReference>
<evidence type="ECO:0000256" key="1">
    <source>
        <dbReference type="ARBA" id="ARBA00009375"/>
    </source>
</evidence>